<accession>A0A4Y8Q9T1</accession>
<feature type="transmembrane region" description="Helical" evidence="1">
    <location>
        <begin position="185"/>
        <end position="205"/>
    </location>
</feature>
<comment type="caution">
    <text evidence="2">The sequence shown here is derived from an EMBL/GenBank/DDBJ whole genome shotgun (WGS) entry which is preliminary data.</text>
</comment>
<evidence type="ECO:0000313" key="3">
    <source>
        <dbReference type="Proteomes" id="UP000298246"/>
    </source>
</evidence>
<dbReference type="AlphaFoldDB" id="A0A4Y8Q9T1"/>
<feature type="transmembrane region" description="Helical" evidence="1">
    <location>
        <begin position="157"/>
        <end position="179"/>
    </location>
</feature>
<evidence type="ECO:0000313" key="2">
    <source>
        <dbReference type="EMBL" id="TFE90874.1"/>
    </source>
</evidence>
<evidence type="ECO:0000256" key="1">
    <source>
        <dbReference type="SAM" id="Phobius"/>
    </source>
</evidence>
<name>A0A4Y8Q9T1_9BACL</name>
<dbReference type="Proteomes" id="UP000298246">
    <property type="component" value="Unassembled WGS sequence"/>
</dbReference>
<keyword evidence="3" id="KW-1185">Reference proteome</keyword>
<dbReference type="InterPro" id="IPR023298">
    <property type="entry name" value="ATPase_P-typ_TM_dom_sf"/>
</dbReference>
<protein>
    <recommendedName>
        <fullName evidence="4">DUF2306 domain-containing protein</fullName>
    </recommendedName>
</protein>
<sequence length="227" mass="25037">METTKKRGRAWGLALTALLALAICGYAFALYATPERASQQPFVSAKGELPGLWLYMLWAHAVTAGTALAIGWLQFIGKLRRSRPVLHRAVGYVYAAGIAVAGVTGLYLACYGNGGWSGRIGFATLAALWLYTLYRSLRSIIVERKPREHGEWMLRNYALTFAAITLRIYVPLAAVLFGVTDTNDSFIVIAWLAWVPNLAFAQWWISRSRKKIQRRPAGRSAASSKAG</sequence>
<keyword evidence="1" id="KW-0472">Membrane</keyword>
<dbReference type="RefSeq" id="WP_134749729.1">
    <property type="nucleotide sequence ID" value="NZ_MYFO02000007.1"/>
</dbReference>
<feature type="transmembrane region" description="Helical" evidence="1">
    <location>
        <begin position="53"/>
        <end position="77"/>
    </location>
</feature>
<organism evidence="2 3">
    <name type="scientific">Paenibacillus athensensis</name>
    <dbReference type="NCBI Taxonomy" id="1967502"/>
    <lineage>
        <taxon>Bacteria</taxon>
        <taxon>Bacillati</taxon>
        <taxon>Bacillota</taxon>
        <taxon>Bacilli</taxon>
        <taxon>Bacillales</taxon>
        <taxon>Paenibacillaceae</taxon>
        <taxon>Paenibacillus</taxon>
    </lineage>
</organism>
<dbReference type="EMBL" id="MYFO01000003">
    <property type="protein sequence ID" value="TFE90874.1"/>
    <property type="molecule type" value="Genomic_DNA"/>
</dbReference>
<keyword evidence="1" id="KW-1133">Transmembrane helix</keyword>
<feature type="transmembrane region" description="Helical" evidence="1">
    <location>
        <begin position="89"/>
        <end position="108"/>
    </location>
</feature>
<gene>
    <name evidence="2" type="ORF">B5M42_03335</name>
</gene>
<keyword evidence="1" id="KW-0812">Transmembrane</keyword>
<reference evidence="2 3" key="1">
    <citation type="submission" date="2017-03" db="EMBL/GenBank/DDBJ databases">
        <title>Isolation of Levoglucosan Utilizing Bacteria.</title>
        <authorList>
            <person name="Arya A.S."/>
        </authorList>
    </citation>
    <scope>NUCLEOTIDE SEQUENCE [LARGE SCALE GENOMIC DNA]</scope>
    <source>
        <strain evidence="2 3">MEC069</strain>
    </source>
</reference>
<dbReference type="Pfam" id="PF10067">
    <property type="entry name" value="DUF2306"/>
    <property type="match status" value="1"/>
</dbReference>
<dbReference type="SUPFAM" id="SSF81665">
    <property type="entry name" value="Calcium ATPase, transmembrane domain M"/>
    <property type="match status" value="1"/>
</dbReference>
<evidence type="ECO:0008006" key="4">
    <source>
        <dbReference type="Google" id="ProtNLM"/>
    </source>
</evidence>
<proteinExistence type="predicted"/>
<dbReference type="OrthoDB" id="195502at2"/>
<dbReference type="InterPro" id="IPR018750">
    <property type="entry name" value="DUF2306_membrane"/>
</dbReference>
<feature type="transmembrane region" description="Helical" evidence="1">
    <location>
        <begin position="120"/>
        <end position="137"/>
    </location>
</feature>